<keyword evidence="2" id="KW-1185">Reference proteome</keyword>
<evidence type="ECO:0000313" key="1">
    <source>
        <dbReference type="EMBL" id="CAG2230100.1"/>
    </source>
</evidence>
<dbReference type="OrthoDB" id="6162638at2759"/>
<evidence type="ECO:0000313" key="2">
    <source>
        <dbReference type="Proteomes" id="UP000683360"/>
    </source>
</evidence>
<protein>
    <submittedName>
        <fullName evidence="1">Uncharacterized protein</fullName>
    </submittedName>
</protein>
<dbReference type="AlphaFoldDB" id="A0A8S3T879"/>
<comment type="caution">
    <text evidence="1">The sequence shown here is derived from an EMBL/GenBank/DDBJ whole genome shotgun (WGS) entry which is preliminary data.</text>
</comment>
<dbReference type="Proteomes" id="UP000683360">
    <property type="component" value="Unassembled WGS sequence"/>
</dbReference>
<reference evidence="1" key="1">
    <citation type="submission" date="2021-03" db="EMBL/GenBank/DDBJ databases">
        <authorList>
            <person name="Bekaert M."/>
        </authorList>
    </citation>
    <scope>NUCLEOTIDE SEQUENCE</scope>
</reference>
<accession>A0A8S3T879</accession>
<dbReference type="Gene3D" id="2.120.10.30">
    <property type="entry name" value="TolB, C-terminal domain"/>
    <property type="match status" value="1"/>
</dbReference>
<gene>
    <name evidence="1" type="ORF">MEDL_42961</name>
</gene>
<dbReference type="EMBL" id="CAJPWZ010002049">
    <property type="protein sequence ID" value="CAG2230100.1"/>
    <property type="molecule type" value="Genomic_DNA"/>
</dbReference>
<organism evidence="1 2">
    <name type="scientific">Mytilus edulis</name>
    <name type="common">Blue mussel</name>
    <dbReference type="NCBI Taxonomy" id="6550"/>
    <lineage>
        <taxon>Eukaryota</taxon>
        <taxon>Metazoa</taxon>
        <taxon>Spiralia</taxon>
        <taxon>Lophotrochozoa</taxon>
        <taxon>Mollusca</taxon>
        <taxon>Bivalvia</taxon>
        <taxon>Autobranchia</taxon>
        <taxon>Pteriomorphia</taxon>
        <taxon>Mytilida</taxon>
        <taxon>Mytiloidea</taxon>
        <taxon>Mytilidae</taxon>
        <taxon>Mytilinae</taxon>
        <taxon>Mytilus</taxon>
    </lineage>
</organism>
<dbReference type="InterPro" id="IPR011042">
    <property type="entry name" value="6-blade_b-propeller_TolB-like"/>
</dbReference>
<sequence length="192" mass="20833">MNNIVAVTLGSRNQTVLVDVNRSKIVKSINLSHNCYGVASDGKTLVIVGGRQCTTVTLSDMSHTILEGMGGLFRISLFQGNIYGTNSRGNEVCCYKVTGEPLWTFQHQDIASPLGLTLDKNGCVYIASYGNNSIVVVSPDGKICKTILSEADGIKQPYAIDINRETGVMIVSSHISGEKKEKSYQTCFVYKV</sequence>
<name>A0A8S3T879_MYTED</name>
<dbReference type="SUPFAM" id="SSF101898">
    <property type="entry name" value="NHL repeat"/>
    <property type="match status" value="1"/>
</dbReference>
<proteinExistence type="predicted"/>